<dbReference type="CDD" id="cd05387">
    <property type="entry name" value="BY-kinase"/>
    <property type="match status" value="1"/>
</dbReference>
<evidence type="ECO:0000256" key="3">
    <source>
        <dbReference type="ARBA" id="ARBA00022475"/>
    </source>
</evidence>
<organism evidence="12 13">
    <name type="scientific">Williamsia serinedens</name>
    <dbReference type="NCBI Taxonomy" id="391736"/>
    <lineage>
        <taxon>Bacteria</taxon>
        <taxon>Bacillati</taxon>
        <taxon>Actinomycetota</taxon>
        <taxon>Actinomycetes</taxon>
        <taxon>Mycobacteriales</taxon>
        <taxon>Nocardiaceae</taxon>
        <taxon>Williamsia</taxon>
    </lineage>
</organism>
<evidence type="ECO:0000313" key="12">
    <source>
        <dbReference type="EMBL" id="MCP2162725.1"/>
    </source>
</evidence>
<keyword evidence="7 10" id="KW-1133">Transmembrane helix</keyword>
<evidence type="ECO:0000313" key="13">
    <source>
        <dbReference type="Proteomes" id="UP001205740"/>
    </source>
</evidence>
<evidence type="ECO:0000256" key="9">
    <source>
        <dbReference type="SAM" id="MobiDB-lite"/>
    </source>
</evidence>
<evidence type="ECO:0000256" key="1">
    <source>
        <dbReference type="ARBA" id="ARBA00004651"/>
    </source>
</evidence>
<dbReference type="PANTHER" id="PTHR32309:SF13">
    <property type="entry name" value="FERRIC ENTEROBACTIN TRANSPORT PROTEIN FEPE"/>
    <property type="match status" value="1"/>
</dbReference>
<keyword evidence="4 10" id="KW-0812">Transmembrane</keyword>
<name>A0ABT1H674_9NOCA</name>
<accession>A0ABT1H674</accession>
<comment type="caution">
    <text evidence="12">The sequence shown here is derived from an EMBL/GenBank/DDBJ whole genome shotgun (WGS) entry which is preliminary data.</text>
</comment>
<reference evidence="12 13" key="1">
    <citation type="submission" date="2022-06" db="EMBL/GenBank/DDBJ databases">
        <title>Genomic Encyclopedia of Archaeal and Bacterial Type Strains, Phase II (KMG-II): from individual species to whole genera.</title>
        <authorList>
            <person name="Goeker M."/>
        </authorList>
    </citation>
    <scope>NUCLEOTIDE SEQUENCE [LARGE SCALE GENOMIC DNA]</scope>
    <source>
        <strain evidence="12 13">DSM 45037</strain>
    </source>
</reference>
<dbReference type="GO" id="GO:0004713">
    <property type="term" value="F:protein tyrosine kinase activity"/>
    <property type="evidence" value="ECO:0007669"/>
    <property type="project" value="UniProtKB-KW"/>
</dbReference>
<keyword evidence="5" id="KW-0547">Nucleotide-binding</keyword>
<dbReference type="Pfam" id="PF02706">
    <property type="entry name" value="Wzz"/>
    <property type="match status" value="1"/>
</dbReference>
<feature type="compositionally biased region" description="Acidic residues" evidence="9">
    <location>
        <begin position="488"/>
        <end position="498"/>
    </location>
</feature>
<keyword evidence="3" id="KW-1003">Cell membrane</keyword>
<sequence length="498" mass="51423">MAIGDYLRAFRRFWWLIVVVAVIGAAGGYVWSLVAAPKYASTAQLFVTTQSGTSVGDAYQNNLFSQERVKSYASLATSRQVAARAVEQLKSSMSADELRSKISAAPVLNTVLLDVTATDADPVAAQTYANAVADQLVQLVSELETSRRGGTPAAGAILVDDADYPSSASGPSLVTRIGLGAVAGLALGVIAVIVLALVDTRVRRRERVEDIAGSLVLGEIVADPNRPGVAVADTSAGGELVERTRQLATNLRFARTADGARPVVVAVTSPAHGDGRSTLAVDLAAVLAESGRRVLLVDGDLVTPTLADRLLSSDPGGRGRPTRGLSTVLVGDDTLDDAVITRVGGRGFALLPAGPVPTSRGQLWGADRAQQVFADLAVRFDHVVVDTPPLGICTDGAVAAALGDGALVVARLGHTRSTALRRALESIATAHAEFLGAVVTNAGQAHDGDAPAPADPGAGDDRVQHRSAPPAASNRGGDNRGAHHRVEDPDDDPVTEGR</sequence>
<keyword evidence="12" id="KW-0418">Kinase</keyword>
<keyword evidence="12" id="KW-0829">Tyrosine-protein kinase</keyword>
<dbReference type="Proteomes" id="UP001205740">
    <property type="component" value="Unassembled WGS sequence"/>
</dbReference>
<evidence type="ECO:0000256" key="8">
    <source>
        <dbReference type="ARBA" id="ARBA00023136"/>
    </source>
</evidence>
<evidence type="ECO:0000256" key="7">
    <source>
        <dbReference type="ARBA" id="ARBA00022989"/>
    </source>
</evidence>
<evidence type="ECO:0000256" key="6">
    <source>
        <dbReference type="ARBA" id="ARBA00022840"/>
    </source>
</evidence>
<dbReference type="InterPro" id="IPR050445">
    <property type="entry name" value="Bact_polysacc_biosynth/exp"/>
</dbReference>
<comment type="similarity">
    <text evidence="2">Belongs to the CpsC/CapA family.</text>
</comment>
<dbReference type="InterPro" id="IPR005702">
    <property type="entry name" value="Wzc-like_C"/>
</dbReference>
<evidence type="ECO:0000259" key="11">
    <source>
        <dbReference type="Pfam" id="PF02706"/>
    </source>
</evidence>
<dbReference type="SUPFAM" id="SSF52540">
    <property type="entry name" value="P-loop containing nucleoside triphosphate hydrolases"/>
    <property type="match status" value="1"/>
</dbReference>
<evidence type="ECO:0000256" key="2">
    <source>
        <dbReference type="ARBA" id="ARBA00006683"/>
    </source>
</evidence>
<dbReference type="InterPro" id="IPR003856">
    <property type="entry name" value="LPS_length_determ_N"/>
</dbReference>
<proteinExistence type="inferred from homology"/>
<dbReference type="PANTHER" id="PTHR32309">
    <property type="entry name" value="TYROSINE-PROTEIN KINASE"/>
    <property type="match status" value="1"/>
</dbReference>
<feature type="region of interest" description="Disordered" evidence="9">
    <location>
        <begin position="443"/>
        <end position="498"/>
    </location>
</feature>
<dbReference type="Gene3D" id="3.40.50.300">
    <property type="entry name" value="P-loop containing nucleotide triphosphate hydrolases"/>
    <property type="match status" value="1"/>
</dbReference>
<keyword evidence="12" id="KW-0675">Receptor</keyword>
<feature type="domain" description="Polysaccharide chain length determinant N-terminal" evidence="11">
    <location>
        <begin position="5"/>
        <end position="89"/>
    </location>
</feature>
<feature type="transmembrane region" description="Helical" evidence="10">
    <location>
        <begin position="12"/>
        <end position="31"/>
    </location>
</feature>
<evidence type="ECO:0000256" key="10">
    <source>
        <dbReference type="SAM" id="Phobius"/>
    </source>
</evidence>
<keyword evidence="12" id="KW-0808">Transferase</keyword>
<keyword evidence="13" id="KW-1185">Reference proteome</keyword>
<dbReference type="RefSeq" id="WP_253656280.1">
    <property type="nucleotide sequence ID" value="NZ_BAAAOE010000002.1"/>
</dbReference>
<keyword evidence="6" id="KW-0067">ATP-binding</keyword>
<gene>
    <name evidence="12" type="ORF">LX12_003933</name>
</gene>
<dbReference type="EMBL" id="JAMTCG010000007">
    <property type="protein sequence ID" value="MCP2162725.1"/>
    <property type="molecule type" value="Genomic_DNA"/>
</dbReference>
<protein>
    <submittedName>
        <fullName evidence="12">Receptor protein-tyrosine kinase</fullName>
    </submittedName>
</protein>
<evidence type="ECO:0000256" key="5">
    <source>
        <dbReference type="ARBA" id="ARBA00022741"/>
    </source>
</evidence>
<comment type="subcellular location">
    <subcellularLocation>
        <location evidence="1">Cell membrane</location>
        <topology evidence="1">Multi-pass membrane protein</topology>
    </subcellularLocation>
</comment>
<feature type="transmembrane region" description="Helical" evidence="10">
    <location>
        <begin position="177"/>
        <end position="198"/>
    </location>
</feature>
<evidence type="ECO:0000256" key="4">
    <source>
        <dbReference type="ARBA" id="ARBA00022692"/>
    </source>
</evidence>
<keyword evidence="8 10" id="KW-0472">Membrane</keyword>
<feature type="compositionally biased region" description="Basic and acidic residues" evidence="9">
    <location>
        <begin position="477"/>
        <end position="487"/>
    </location>
</feature>
<dbReference type="InterPro" id="IPR027417">
    <property type="entry name" value="P-loop_NTPase"/>
</dbReference>